<dbReference type="OrthoDB" id="9807299at2"/>
<dbReference type="SUPFAM" id="SSF51126">
    <property type="entry name" value="Pectin lyase-like"/>
    <property type="match status" value="1"/>
</dbReference>
<sequence length="608" mass="69470">MKTQQFKFSFVAATLILLASFNLKAKDRIEIKHQKGDATMLVRNAIENAKGKNIQLFFEKGVYSFFPDYAKDQYCTITNHGNGNKKIIFQFDNFDSVEIDGNGSQFIFHGQVAPFQFIECGKVEVKNISIDWDIPFSFQGDVTAVNPQENWFEIKPYTDGYSWKLENERILFPNINDFHFASLGSTLTFDKASKQVDYGGLDMNLRPQKVEKQSNGILRIYQNDLRRYPVVGTVIHSKGDKEHNRYAPAFQTKNSNNILFQHITIHHALGMGFLFERSQDIKIIDCKIQIKESSDRAISIIADATHFANCKGDILIEDCTFEGMLDDGTNVHGTYVEVDKVLDKKTIRVKLVHFEQTGFEFAAKGDEVWFIKAPSPSRGETNTVFEVKRVNDVFTDLTFRGDLPEGLKVGDIVENKTWNPAFTMRGNTIRDHRARNIIIKTPKKIVIENNKLSSMMSSIMLRGESFFWYESGNVEDVLIRNNHFTDCAYGGAKGHAILTVSPRLGKAFDETELYDRNIVFENNTIETFGNRIVWADRLDGLIFRGNTIKQTKMYSPQFSDAPLFELINCKDVQIHDNSYEGDVTFHIKADERTKQTLSVKDNKGIKKD</sequence>
<evidence type="ECO:0000259" key="9">
    <source>
        <dbReference type="Pfam" id="PF23763"/>
    </source>
</evidence>
<evidence type="ECO:0000256" key="1">
    <source>
        <dbReference type="ARBA" id="ARBA00001255"/>
    </source>
</evidence>
<dbReference type="RefSeq" id="WP_111373170.1">
    <property type="nucleotide sequence ID" value="NZ_CP029480.1"/>
</dbReference>
<keyword evidence="4" id="KW-0677">Repeat</keyword>
<keyword evidence="6" id="KW-0326">Glycosidase</keyword>
<evidence type="ECO:0000259" key="8">
    <source>
        <dbReference type="Pfam" id="PF13229"/>
    </source>
</evidence>
<feature type="signal peptide" evidence="7">
    <location>
        <begin position="1"/>
        <end position="25"/>
    </location>
</feature>
<dbReference type="SMART" id="SM00710">
    <property type="entry name" value="PbH1"/>
    <property type="match status" value="6"/>
</dbReference>
<feature type="chain" id="PRO_5016455120" evidence="7">
    <location>
        <begin position="26"/>
        <end position="608"/>
    </location>
</feature>
<evidence type="ECO:0000313" key="11">
    <source>
        <dbReference type="EMBL" id="AWV99802.1"/>
    </source>
</evidence>
<name>A0A2Z4GEN8_9BACT</name>
<evidence type="ECO:0000256" key="4">
    <source>
        <dbReference type="ARBA" id="ARBA00022737"/>
    </source>
</evidence>
<organism evidence="11 12">
    <name type="scientific">Arcticibacterium luteifluviistationis</name>
    <dbReference type="NCBI Taxonomy" id="1784714"/>
    <lineage>
        <taxon>Bacteria</taxon>
        <taxon>Pseudomonadati</taxon>
        <taxon>Bacteroidota</taxon>
        <taxon>Cytophagia</taxon>
        <taxon>Cytophagales</taxon>
        <taxon>Leadbetterellaceae</taxon>
        <taxon>Arcticibacterium</taxon>
    </lineage>
</organism>
<protein>
    <submittedName>
        <fullName evidence="11">Alpha-galactosidase</fullName>
    </submittedName>
</protein>
<evidence type="ECO:0000256" key="5">
    <source>
        <dbReference type="ARBA" id="ARBA00022801"/>
    </source>
</evidence>
<keyword evidence="5" id="KW-0378">Hydrolase</keyword>
<keyword evidence="3 7" id="KW-0732">Signal</keyword>
<keyword evidence="12" id="KW-1185">Reference proteome</keyword>
<reference evidence="11 12" key="1">
    <citation type="submission" date="2018-05" db="EMBL/GenBank/DDBJ databases">
        <title>Complete genome sequence of Arcticibacterium luteifluviistationis SM1504T, a cytophagaceae bacterium isolated from Arctic surface seawater.</title>
        <authorList>
            <person name="Li Y."/>
            <person name="Qin Q.-L."/>
        </authorList>
    </citation>
    <scope>NUCLEOTIDE SEQUENCE [LARGE SCALE GENOMIC DNA]</scope>
    <source>
        <strain evidence="11 12">SM1504</strain>
    </source>
</reference>
<evidence type="ECO:0000313" key="12">
    <source>
        <dbReference type="Proteomes" id="UP000249873"/>
    </source>
</evidence>
<dbReference type="InterPro" id="IPR011050">
    <property type="entry name" value="Pectin_lyase_fold/virulence"/>
</dbReference>
<feature type="domain" description="GLAA-B beta-barrel" evidence="9">
    <location>
        <begin position="138"/>
        <end position="235"/>
    </location>
</feature>
<evidence type="ECO:0000256" key="3">
    <source>
        <dbReference type="ARBA" id="ARBA00022729"/>
    </source>
</evidence>
<evidence type="ECO:0000256" key="6">
    <source>
        <dbReference type="ARBA" id="ARBA00023295"/>
    </source>
</evidence>
<evidence type="ECO:0000259" key="10">
    <source>
        <dbReference type="Pfam" id="PF23764"/>
    </source>
</evidence>
<dbReference type="Gene3D" id="2.160.20.10">
    <property type="entry name" value="Single-stranded right-handed beta-helix, Pectin lyase-like"/>
    <property type="match status" value="2"/>
</dbReference>
<dbReference type="AlphaFoldDB" id="A0A2Z4GEN8"/>
<dbReference type="InterPro" id="IPR039448">
    <property type="entry name" value="Beta_helix"/>
</dbReference>
<dbReference type="Proteomes" id="UP000249873">
    <property type="component" value="Chromosome"/>
</dbReference>
<comment type="catalytic activity">
    <reaction evidence="1">
        <text>Hydrolysis of terminal, non-reducing alpha-D-galactose residues in alpha-D-galactosides, including galactose oligosaccharides, galactomannans and galactolipids.</text>
        <dbReference type="EC" id="3.2.1.22"/>
    </reaction>
</comment>
<dbReference type="InterPro" id="IPR056441">
    <property type="entry name" value="Beta-barrel_GLAA-B_II"/>
</dbReference>
<dbReference type="InterPro" id="IPR006626">
    <property type="entry name" value="PbH1"/>
</dbReference>
<evidence type="ECO:0000256" key="7">
    <source>
        <dbReference type="SAM" id="SignalP"/>
    </source>
</evidence>
<dbReference type="Pfam" id="PF23764">
    <property type="entry name" value="Beta-barrel_GLAA-B_II"/>
    <property type="match status" value="1"/>
</dbReference>
<feature type="domain" description="GLAA-B beta-barrel" evidence="10">
    <location>
        <begin position="346"/>
        <end position="413"/>
    </location>
</feature>
<dbReference type="InterPro" id="IPR057275">
    <property type="entry name" value="Beta-barrel_GLAA-B_I"/>
</dbReference>
<dbReference type="KEGG" id="als:DJ013_17130"/>
<dbReference type="Pfam" id="PF23763">
    <property type="entry name" value="Beta-barrel_GLAA-B_I"/>
    <property type="match status" value="1"/>
</dbReference>
<dbReference type="EMBL" id="CP029480">
    <property type="protein sequence ID" value="AWV99802.1"/>
    <property type="molecule type" value="Genomic_DNA"/>
</dbReference>
<gene>
    <name evidence="11" type="ORF">DJ013_17130</name>
</gene>
<dbReference type="GO" id="GO:0004557">
    <property type="term" value="F:alpha-galactosidase activity"/>
    <property type="evidence" value="ECO:0007669"/>
    <property type="project" value="UniProtKB-EC"/>
</dbReference>
<evidence type="ECO:0000256" key="2">
    <source>
        <dbReference type="ARBA" id="ARBA00001271"/>
    </source>
</evidence>
<feature type="domain" description="Right handed beta helix" evidence="8">
    <location>
        <begin position="419"/>
        <end position="580"/>
    </location>
</feature>
<proteinExistence type="predicted"/>
<comment type="catalytic activity">
    <reaction evidence="2">
        <text>Hydrolysis of terminal, non-reducing branched (1-&gt;3)-alpha-D-galactosidic residues, producing free D-galactose.</text>
        <dbReference type="EC" id="3.2.1.n1"/>
    </reaction>
</comment>
<accession>A0A2Z4GEN8</accession>
<dbReference type="Pfam" id="PF13229">
    <property type="entry name" value="Beta_helix"/>
    <property type="match status" value="1"/>
</dbReference>
<dbReference type="InterPro" id="IPR012334">
    <property type="entry name" value="Pectin_lyas_fold"/>
</dbReference>